<reference evidence="1 2" key="1">
    <citation type="submission" date="2018-06" db="EMBL/GenBank/DDBJ databases">
        <authorList>
            <consortium name="Pathogen Informatics"/>
            <person name="Doyle S."/>
        </authorList>
    </citation>
    <scope>NUCLEOTIDE SEQUENCE [LARGE SCALE GENOMIC DNA]</scope>
    <source>
        <strain evidence="1 2">NCTC11470</strain>
    </source>
</reference>
<evidence type="ECO:0000313" key="1">
    <source>
        <dbReference type="EMBL" id="SUP78093.1"/>
    </source>
</evidence>
<dbReference type="EMBL" id="UHJA01000001">
    <property type="protein sequence ID" value="SUP78093.1"/>
    <property type="molecule type" value="Genomic_DNA"/>
</dbReference>
<accession>A0A380PX84</accession>
<proteinExistence type="predicted"/>
<name>A0A380PX84_YERFR</name>
<protein>
    <submittedName>
        <fullName evidence="1">Uncharacterized protein</fullName>
    </submittedName>
</protein>
<gene>
    <name evidence="1" type="ORF">NCTC11470_03197</name>
</gene>
<dbReference type="Proteomes" id="UP000254835">
    <property type="component" value="Unassembled WGS sequence"/>
</dbReference>
<sequence>MKASGETCSLLFLVRFNHLLYENKKPAINQTCHNLAPTELYTRSYLETRSFLIHILQLSIAKSGFILPV</sequence>
<evidence type="ECO:0000313" key="2">
    <source>
        <dbReference type="Proteomes" id="UP000254835"/>
    </source>
</evidence>
<organism evidence="1 2">
    <name type="scientific">Yersinia frederiksenii</name>
    <dbReference type="NCBI Taxonomy" id="29484"/>
    <lineage>
        <taxon>Bacteria</taxon>
        <taxon>Pseudomonadati</taxon>
        <taxon>Pseudomonadota</taxon>
        <taxon>Gammaproteobacteria</taxon>
        <taxon>Enterobacterales</taxon>
        <taxon>Yersiniaceae</taxon>
        <taxon>Yersinia</taxon>
    </lineage>
</organism>
<dbReference type="AlphaFoldDB" id="A0A380PX84"/>